<protein>
    <submittedName>
        <fullName evidence="1">Uncharacterized protein</fullName>
    </submittedName>
</protein>
<name>A0A2G9IAF6_9LAMI</name>
<organism evidence="1 2">
    <name type="scientific">Handroanthus impetiginosus</name>
    <dbReference type="NCBI Taxonomy" id="429701"/>
    <lineage>
        <taxon>Eukaryota</taxon>
        <taxon>Viridiplantae</taxon>
        <taxon>Streptophyta</taxon>
        <taxon>Embryophyta</taxon>
        <taxon>Tracheophyta</taxon>
        <taxon>Spermatophyta</taxon>
        <taxon>Magnoliopsida</taxon>
        <taxon>eudicotyledons</taxon>
        <taxon>Gunneridae</taxon>
        <taxon>Pentapetalae</taxon>
        <taxon>asterids</taxon>
        <taxon>lamiids</taxon>
        <taxon>Lamiales</taxon>
        <taxon>Bignoniaceae</taxon>
        <taxon>Crescentiina</taxon>
        <taxon>Tabebuia alliance</taxon>
        <taxon>Handroanthus</taxon>
    </lineage>
</organism>
<dbReference type="PROSITE" id="PS51257">
    <property type="entry name" value="PROKAR_LIPOPROTEIN"/>
    <property type="match status" value="1"/>
</dbReference>
<comment type="caution">
    <text evidence="1">The sequence shown here is derived from an EMBL/GenBank/DDBJ whole genome shotgun (WGS) entry which is preliminary data.</text>
</comment>
<accession>A0A2G9IAF6</accession>
<gene>
    <name evidence="1" type="ORF">CDL12_00509</name>
</gene>
<dbReference type="AlphaFoldDB" id="A0A2G9IAF6"/>
<evidence type="ECO:0000313" key="2">
    <source>
        <dbReference type="Proteomes" id="UP000231279"/>
    </source>
</evidence>
<proteinExistence type="predicted"/>
<dbReference type="EMBL" id="NKXS01000053">
    <property type="protein sequence ID" value="PIN26731.1"/>
    <property type="molecule type" value="Genomic_DNA"/>
</dbReference>
<keyword evidence="2" id="KW-1185">Reference proteome</keyword>
<reference evidence="2" key="1">
    <citation type="journal article" date="2018" name="Gigascience">
        <title>Genome assembly of the Pink Ipe (Handroanthus impetiginosus, Bignoniaceae), a highly valued, ecologically keystone Neotropical timber forest tree.</title>
        <authorList>
            <person name="Silva-Junior O.B."/>
            <person name="Grattapaglia D."/>
            <person name="Novaes E."/>
            <person name="Collevatti R.G."/>
        </authorList>
    </citation>
    <scope>NUCLEOTIDE SEQUENCE [LARGE SCALE GENOMIC DNA]</scope>
    <source>
        <strain evidence="2">cv. UFG-1</strain>
    </source>
</reference>
<sequence length="79" mass="8663">MFFKLEIPTTPRRVIQHGSTSFGCLQSCKDGYLSNALQIIFSRRKESVDVGSSGKQNLIVLNLLRNGNVTAFSSTNVGN</sequence>
<evidence type="ECO:0000313" key="1">
    <source>
        <dbReference type="EMBL" id="PIN26731.1"/>
    </source>
</evidence>
<dbReference type="Proteomes" id="UP000231279">
    <property type="component" value="Unassembled WGS sequence"/>
</dbReference>